<comment type="caution">
    <text evidence="2">The sequence shown here is derived from an EMBL/GenBank/DDBJ whole genome shotgun (WGS) entry which is preliminary data.</text>
</comment>
<feature type="transmembrane region" description="Helical" evidence="1">
    <location>
        <begin position="65"/>
        <end position="90"/>
    </location>
</feature>
<keyword evidence="1" id="KW-0812">Transmembrane</keyword>
<keyword evidence="1" id="KW-1133">Transmembrane helix</keyword>
<dbReference type="Proteomes" id="UP000324767">
    <property type="component" value="Unassembled WGS sequence"/>
</dbReference>
<sequence>MAGYQFPGHDGLQHLTPSAGLEVVYQPQPPVSADWQRREIEHQTESTPDRSPQTKRIAGLRKSTFWLVLALAVVTIVAVVGGGVGGSLAVKSASHSSCPFPTTANQSAPTNPSALTNATQALTNLSVPAPSTVVSVALDCPAIDGKSYTSGTGSNSSKNATIICRAGLLHSAIMVSLMGPSATSLALLHTHSLTVLRRAQL</sequence>
<reference evidence="2 3" key="1">
    <citation type="submission" date="2019-09" db="EMBL/GenBank/DDBJ databases">
        <title>The hologenome of the rock-dwelling lichen Lasallia pustulata.</title>
        <authorList>
            <person name="Greshake Tzovaras B."/>
            <person name="Segers F."/>
            <person name="Bicker A."/>
            <person name="Dal Grande F."/>
            <person name="Otte J."/>
            <person name="Hankeln T."/>
            <person name="Schmitt I."/>
            <person name="Ebersberger I."/>
        </authorList>
    </citation>
    <scope>NUCLEOTIDE SEQUENCE [LARGE SCALE GENOMIC DNA]</scope>
    <source>
        <strain evidence="2">A1-1</strain>
    </source>
</reference>
<dbReference type="EMBL" id="VXIT01000011">
    <property type="protein sequence ID" value="KAA6409394.1"/>
    <property type="molecule type" value="Genomic_DNA"/>
</dbReference>
<accession>A0A5M8PLK5</accession>
<dbReference type="AlphaFoldDB" id="A0A5M8PLK5"/>
<gene>
    <name evidence="2" type="ORF">FRX48_06947</name>
</gene>
<keyword evidence="1" id="KW-0472">Membrane</keyword>
<evidence type="ECO:0000313" key="2">
    <source>
        <dbReference type="EMBL" id="KAA6409394.1"/>
    </source>
</evidence>
<name>A0A5M8PLK5_9LECA</name>
<evidence type="ECO:0000256" key="1">
    <source>
        <dbReference type="SAM" id="Phobius"/>
    </source>
</evidence>
<protein>
    <submittedName>
        <fullName evidence="2">Uncharacterized protein</fullName>
    </submittedName>
</protein>
<evidence type="ECO:0000313" key="3">
    <source>
        <dbReference type="Proteomes" id="UP000324767"/>
    </source>
</evidence>
<organism evidence="2 3">
    <name type="scientific">Lasallia pustulata</name>
    <dbReference type="NCBI Taxonomy" id="136370"/>
    <lineage>
        <taxon>Eukaryota</taxon>
        <taxon>Fungi</taxon>
        <taxon>Dikarya</taxon>
        <taxon>Ascomycota</taxon>
        <taxon>Pezizomycotina</taxon>
        <taxon>Lecanoromycetes</taxon>
        <taxon>OSLEUM clade</taxon>
        <taxon>Umbilicariomycetidae</taxon>
        <taxon>Umbilicariales</taxon>
        <taxon>Umbilicariaceae</taxon>
        <taxon>Lasallia</taxon>
    </lineage>
</organism>
<proteinExistence type="predicted"/>